<keyword evidence="2" id="KW-1185">Reference proteome</keyword>
<evidence type="ECO:0000313" key="1">
    <source>
        <dbReference type="EMBL" id="PFG50990.1"/>
    </source>
</evidence>
<dbReference type="EMBL" id="PDJK01000002">
    <property type="protein sequence ID" value="PFG50990.1"/>
    <property type="molecule type" value="Genomic_DNA"/>
</dbReference>
<name>A0A2A9FKF6_9PSEU</name>
<proteinExistence type="predicted"/>
<reference evidence="1 2" key="1">
    <citation type="submission" date="2017-10" db="EMBL/GenBank/DDBJ databases">
        <title>Sequencing the genomes of 1000 actinobacteria strains.</title>
        <authorList>
            <person name="Klenk H.-P."/>
        </authorList>
    </citation>
    <scope>NUCLEOTIDE SEQUENCE [LARGE SCALE GENOMIC DNA]</scope>
    <source>
        <strain evidence="1 2">DSM 46092</strain>
    </source>
</reference>
<dbReference type="Proteomes" id="UP000243542">
    <property type="component" value="Unassembled WGS sequence"/>
</dbReference>
<accession>A0A2A9FKF6</accession>
<protein>
    <submittedName>
        <fullName evidence="1">Uncharacterized protein</fullName>
    </submittedName>
</protein>
<gene>
    <name evidence="1" type="ORF">ATK36_6253</name>
</gene>
<dbReference type="RefSeq" id="WP_245915327.1">
    <property type="nucleotide sequence ID" value="NZ_JBIAKZ010000044.1"/>
</dbReference>
<comment type="caution">
    <text evidence="1">The sequence shown here is derived from an EMBL/GenBank/DDBJ whole genome shotgun (WGS) entry which is preliminary data.</text>
</comment>
<organism evidence="1 2">
    <name type="scientific">Amycolatopsis sulphurea</name>
    <dbReference type="NCBI Taxonomy" id="76022"/>
    <lineage>
        <taxon>Bacteria</taxon>
        <taxon>Bacillati</taxon>
        <taxon>Actinomycetota</taxon>
        <taxon>Actinomycetes</taxon>
        <taxon>Pseudonocardiales</taxon>
        <taxon>Pseudonocardiaceae</taxon>
        <taxon>Amycolatopsis</taxon>
    </lineage>
</organism>
<dbReference type="AlphaFoldDB" id="A0A2A9FKF6"/>
<sequence>MRGRNQRQDRGLVLGQLVATSPASVGQRFVTTGLAEAATPDAVAAAASRIAVFRVEPA</sequence>
<evidence type="ECO:0000313" key="2">
    <source>
        <dbReference type="Proteomes" id="UP000243542"/>
    </source>
</evidence>